<evidence type="ECO:0000256" key="7">
    <source>
        <dbReference type="ARBA" id="ARBA00023284"/>
    </source>
</evidence>
<organism evidence="13 14">
    <name type="scientific">Neoroseomonas lacus</name>
    <dbReference type="NCBI Taxonomy" id="287609"/>
    <lineage>
        <taxon>Bacteria</taxon>
        <taxon>Pseudomonadati</taxon>
        <taxon>Pseudomonadota</taxon>
        <taxon>Alphaproteobacteria</taxon>
        <taxon>Acetobacterales</taxon>
        <taxon>Acetobacteraceae</taxon>
        <taxon>Neoroseomonas</taxon>
    </lineage>
</organism>
<comment type="function">
    <text evidence="1">Thiol-specific peroxidase that catalyzes the reduction of hydrogen peroxide and organic hydroperoxides to water and alcohols, respectively. Plays a role in cell protection against oxidative stress by detoxifying peroxides and as sensor of hydrogen peroxide-mediated signaling events.</text>
</comment>
<dbReference type="PANTHER" id="PTHR42801">
    <property type="entry name" value="THIOREDOXIN-DEPENDENT PEROXIDE REDUCTASE"/>
    <property type="match status" value="1"/>
</dbReference>
<comment type="caution">
    <text evidence="13">The sequence shown here is derived from an EMBL/GenBank/DDBJ whole genome shotgun (WGS) entry which is preliminary data.</text>
</comment>
<evidence type="ECO:0000256" key="4">
    <source>
        <dbReference type="ARBA" id="ARBA00022862"/>
    </source>
</evidence>
<evidence type="ECO:0000256" key="10">
    <source>
        <dbReference type="ARBA" id="ARBA00042639"/>
    </source>
</evidence>
<dbReference type="PANTHER" id="PTHR42801:SF7">
    <property type="entry name" value="SLL1159 PROTEIN"/>
    <property type="match status" value="1"/>
</dbReference>
<evidence type="ECO:0000256" key="1">
    <source>
        <dbReference type="ARBA" id="ARBA00003330"/>
    </source>
</evidence>
<protein>
    <recommendedName>
        <fullName evidence="2">thioredoxin-dependent peroxiredoxin</fullName>
        <ecNumber evidence="2">1.11.1.24</ecNumber>
    </recommendedName>
    <alternativeName>
        <fullName evidence="8">Thioredoxin peroxidase</fullName>
    </alternativeName>
    <alternativeName>
        <fullName evidence="10">Thioredoxin-dependent peroxiredoxin Bcp</fullName>
    </alternativeName>
</protein>
<dbReference type="GO" id="GO:0045454">
    <property type="term" value="P:cell redox homeostasis"/>
    <property type="evidence" value="ECO:0007669"/>
    <property type="project" value="TreeGrafter"/>
</dbReference>
<dbReference type="CDD" id="cd02970">
    <property type="entry name" value="PRX_like2"/>
    <property type="match status" value="1"/>
</dbReference>
<dbReference type="EC" id="1.11.1.24" evidence="2"/>
<dbReference type="InterPro" id="IPR000866">
    <property type="entry name" value="AhpC/TSA"/>
</dbReference>
<name>A0A917NUK0_9PROT</name>
<dbReference type="GO" id="GO:0034599">
    <property type="term" value="P:cellular response to oxidative stress"/>
    <property type="evidence" value="ECO:0007669"/>
    <property type="project" value="TreeGrafter"/>
</dbReference>
<dbReference type="InterPro" id="IPR036249">
    <property type="entry name" value="Thioredoxin-like_sf"/>
</dbReference>
<accession>A0A917NUK0</accession>
<sequence length="156" mass="16769">MRLRDLGPAVIVFYRGGWCPYCNLTLRAWQKHLPELAARGARLVAISPANPDETLSTAERNALAFPVLTDGDGAAMRAFGLEFALPQPLRDLYARFGHDLSAVNGAVGWSLPMPGTFVVDARGVIVFAQAEADYRRRADPAAALAALPPRPALAMA</sequence>
<dbReference type="SUPFAM" id="SSF52833">
    <property type="entry name" value="Thioredoxin-like"/>
    <property type="match status" value="1"/>
</dbReference>
<keyword evidence="7" id="KW-0676">Redox-active center</keyword>
<evidence type="ECO:0000256" key="5">
    <source>
        <dbReference type="ARBA" id="ARBA00023002"/>
    </source>
</evidence>
<dbReference type="GO" id="GO:0005737">
    <property type="term" value="C:cytoplasm"/>
    <property type="evidence" value="ECO:0007669"/>
    <property type="project" value="TreeGrafter"/>
</dbReference>
<evidence type="ECO:0000256" key="6">
    <source>
        <dbReference type="ARBA" id="ARBA00023157"/>
    </source>
</evidence>
<keyword evidence="4" id="KW-0049">Antioxidant</keyword>
<evidence type="ECO:0000256" key="9">
    <source>
        <dbReference type="ARBA" id="ARBA00038489"/>
    </source>
</evidence>
<keyword evidence="5" id="KW-0560">Oxidoreductase</keyword>
<evidence type="ECO:0000256" key="2">
    <source>
        <dbReference type="ARBA" id="ARBA00013017"/>
    </source>
</evidence>
<evidence type="ECO:0000313" key="13">
    <source>
        <dbReference type="EMBL" id="GGJ29607.1"/>
    </source>
</evidence>
<comment type="catalytic activity">
    <reaction evidence="11">
        <text>a hydroperoxide + [thioredoxin]-dithiol = an alcohol + [thioredoxin]-disulfide + H2O</text>
        <dbReference type="Rhea" id="RHEA:62620"/>
        <dbReference type="Rhea" id="RHEA-COMP:10698"/>
        <dbReference type="Rhea" id="RHEA-COMP:10700"/>
        <dbReference type="ChEBI" id="CHEBI:15377"/>
        <dbReference type="ChEBI" id="CHEBI:29950"/>
        <dbReference type="ChEBI" id="CHEBI:30879"/>
        <dbReference type="ChEBI" id="CHEBI:35924"/>
        <dbReference type="ChEBI" id="CHEBI:50058"/>
        <dbReference type="EC" id="1.11.1.24"/>
    </reaction>
</comment>
<dbReference type="AlphaFoldDB" id="A0A917NUK0"/>
<reference evidence="13" key="2">
    <citation type="submission" date="2020-09" db="EMBL/GenBank/DDBJ databases">
        <authorList>
            <person name="Sun Q."/>
            <person name="Zhou Y."/>
        </authorList>
    </citation>
    <scope>NUCLEOTIDE SEQUENCE</scope>
    <source>
        <strain evidence="13">CGMCC 1.3617</strain>
    </source>
</reference>
<comment type="similarity">
    <text evidence="9">Belongs to the peroxiredoxin family. BCP/PrxQ subfamily.</text>
</comment>
<dbReference type="Pfam" id="PF00578">
    <property type="entry name" value="AhpC-TSA"/>
    <property type="match status" value="1"/>
</dbReference>
<evidence type="ECO:0000256" key="11">
    <source>
        <dbReference type="ARBA" id="ARBA00049091"/>
    </source>
</evidence>
<dbReference type="Gene3D" id="3.40.30.10">
    <property type="entry name" value="Glutaredoxin"/>
    <property type="match status" value="1"/>
</dbReference>
<evidence type="ECO:0000256" key="3">
    <source>
        <dbReference type="ARBA" id="ARBA00022559"/>
    </source>
</evidence>
<feature type="domain" description="Thioredoxin" evidence="12">
    <location>
        <begin position="1"/>
        <end position="152"/>
    </location>
</feature>
<proteinExistence type="inferred from homology"/>
<keyword evidence="3" id="KW-0575">Peroxidase</keyword>
<dbReference type="EMBL" id="BMKW01000010">
    <property type="protein sequence ID" value="GGJ29607.1"/>
    <property type="molecule type" value="Genomic_DNA"/>
</dbReference>
<keyword evidence="6" id="KW-1015">Disulfide bond</keyword>
<dbReference type="PROSITE" id="PS51352">
    <property type="entry name" value="THIOREDOXIN_2"/>
    <property type="match status" value="1"/>
</dbReference>
<dbReference type="InterPro" id="IPR050924">
    <property type="entry name" value="Peroxiredoxin_BCP/PrxQ"/>
</dbReference>
<dbReference type="GO" id="GO:0008379">
    <property type="term" value="F:thioredoxin peroxidase activity"/>
    <property type="evidence" value="ECO:0007669"/>
    <property type="project" value="TreeGrafter"/>
</dbReference>
<dbReference type="InterPro" id="IPR013766">
    <property type="entry name" value="Thioredoxin_domain"/>
</dbReference>
<evidence type="ECO:0000256" key="8">
    <source>
        <dbReference type="ARBA" id="ARBA00032824"/>
    </source>
</evidence>
<evidence type="ECO:0000259" key="12">
    <source>
        <dbReference type="PROSITE" id="PS51352"/>
    </source>
</evidence>
<keyword evidence="14" id="KW-1185">Reference proteome</keyword>
<evidence type="ECO:0000313" key="14">
    <source>
        <dbReference type="Proteomes" id="UP000661507"/>
    </source>
</evidence>
<gene>
    <name evidence="13" type="ORF">GCM10011320_41230</name>
</gene>
<dbReference type="Proteomes" id="UP000661507">
    <property type="component" value="Unassembled WGS sequence"/>
</dbReference>
<reference evidence="13" key="1">
    <citation type="journal article" date="2014" name="Int. J. Syst. Evol. Microbiol.">
        <title>Complete genome sequence of Corynebacterium casei LMG S-19264T (=DSM 44701T), isolated from a smear-ripened cheese.</title>
        <authorList>
            <consortium name="US DOE Joint Genome Institute (JGI-PGF)"/>
            <person name="Walter F."/>
            <person name="Albersmeier A."/>
            <person name="Kalinowski J."/>
            <person name="Ruckert C."/>
        </authorList>
    </citation>
    <scope>NUCLEOTIDE SEQUENCE</scope>
    <source>
        <strain evidence="13">CGMCC 1.3617</strain>
    </source>
</reference>